<dbReference type="InterPro" id="IPR022151">
    <property type="entry name" value="Sox_N"/>
</dbReference>
<evidence type="ECO:0000256" key="7">
    <source>
        <dbReference type="ARBA" id="ARBA00023159"/>
    </source>
</evidence>
<dbReference type="GO" id="GO:0000978">
    <property type="term" value="F:RNA polymerase II cis-regulatory region sequence-specific DNA binding"/>
    <property type="evidence" value="ECO:0007669"/>
    <property type="project" value="TreeGrafter"/>
</dbReference>
<dbReference type="Pfam" id="PF00505">
    <property type="entry name" value="HMG_box"/>
    <property type="match status" value="1"/>
</dbReference>
<dbReference type="EMBL" id="KL218030">
    <property type="protein sequence ID" value="KFP01474.1"/>
    <property type="molecule type" value="Genomic_DNA"/>
</dbReference>
<dbReference type="InterPro" id="IPR009071">
    <property type="entry name" value="HMG_box_dom"/>
</dbReference>
<dbReference type="SMART" id="SM00398">
    <property type="entry name" value="HMG"/>
    <property type="match status" value="1"/>
</dbReference>
<feature type="region of interest" description="Disordered" evidence="11">
    <location>
        <begin position="1"/>
        <end position="54"/>
    </location>
</feature>
<dbReference type="GO" id="GO:0002062">
    <property type="term" value="P:chondrocyte differentiation"/>
    <property type="evidence" value="ECO:0007669"/>
    <property type="project" value="TreeGrafter"/>
</dbReference>
<keyword evidence="4" id="KW-0832">Ubl conjugation</keyword>
<dbReference type="SUPFAM" id="SSF47095">
    <property type="entry name" value="HMG-box"/>
    <property type="match status" value="1"/>
</dbReference>
<keyword evidence="6 10" id="KW-0238">DNA-binding</keyword>
<evidence type="ECO:0000313" key="13">
    <source>
        <dbReference type="EMBL" id="KFP01474.1"/>
    </source>
</evidence>
<evidence type="ECO:0000256" key="3">
    <source>
        <dbReference type="ARBA" id="ARBA00022782"/>
    </source>
</evidence>
<evidence type="ECO:0000313" key="14">
    <source>
        <dbReference type="Proteomes" id="UP000054308"/>
    </source>
</evidence>
<dbReference type="FunFam" id="1.10.30.10:FF:000004">
    <property type="entry name" value="Transcription factor SOX-10"/>
    <property type="match status" value="1"/>
</dbReference>
<feature type="DNA-binding region" description="HMG box" evidence="10">
    <location>
        <begin position="93"/>
        <end position="161"/>
    </location>
</feature>
<dbReference type="STRING" id="9244.A0A091HYX8"/>
<dbReference type="GO" id="GO:0007507">
    <property type="term" value="P:heart development"/>
    <property type="evidence" value="ECO:0007669"/>
    <property type="project" value="TreeGrafter"/>
</dbReference>
<evidence type="ECO:0000256" key="1">
    <source>
        <dbReference type="ARBA" id="ARBA00004123"/>
    </source>
</evidence>
<dbReference type="Proteomes" id="UP000054308">
    <property type="component" value="Unassembled WGS sequence"/>
</dbReference>
<evidence type="ECO:0000259" key="12">
    <source>
        <dbReference type="PROSITE" id="PS50118"/>
    </source>
</evidence>
<evidence type="ECO:0000256" key="11">
    <source>
        <dbReference type="SAM" id="MobiDB-lite"/>
    </source>
</evidence>
<dbReference type="PANTHER" id="PTHR45803:SF1">
    <property type="entry name" value="TRANSCRIPTION FACTOR SOX-9"/>
    <property type="match status" value="1"/>
</dbReference>
<keyword evidence="2" id="KW-1017">Isopeptide bond</keyword>
<dbReference type="InterPro" id="IPR050917">
    <property type="entry name" value="SOX_TF"/>
</dbReference>
<protein>
    <submittedName>
        <fullName evidence="13">Transcription factor Sox-9</fullName>
    </submittedName>
</protein>
<dbReference type="PROSITE" id="PS50118">
    <property type="entry name" value="HMG_BOX_2"/>
    <property type="match status" value="1"/>
</dbReference>
<gene>
    <name evidence="13" type="ORF">N300_05040</name>
</gene>
<comment type="subcellular location">
    <subcellularLocation>
        <location evidence="1">Nucleus</location>
    </subcellularLocation>
</comment>
<evidence type="ECO:0000256" key="6">
    <source>
        <dbReference type="ARBA" id="ARBA00023125"/>
    </source>
</evidence>
<dbReference type="CDD" id="cd22031">
    <property type="entry name" value="HMG-box_SoxE"/>
    <property type="match status" value="1"/>
</dbReference>
<evidence type="ECO:0000256" key="2">
    <source>
        <dbReference type="ARBA" id="ARBA00022499"/>
    </source>
</evidence>
<reference evidence="13 14" key="1">
    <citation type="submission" date="2014-04" db="EMBL/GenBank/DDBJ databases">
        <title>Genome evolution of avian class.</title>
        <authorList>
            <person name="Zhang G."/>
            <person name="Li C."/>
        </authorList>
    </citation>
    <scope>NUCLEOTIDE SEQUENCE [LARGE SCALE GENOMIC DNA]</scope>
    <source>
        <strain evidence="13">BGI_N300</strain>
    </source>
</reference>
<accession>A0A091HYX8</accession>
<organism evidence="13 14">
    <name type="scientific">Calypte anna</name>
    <name type="common">Anna's hummingbird</name>
    <name type="synonym">Archilochus anna</name>
    <dbReference type="NCBI Taxonomy" id="9244"/>
    <lineage>
        <taxon>Eukaryota</taxon>
        <taxon>Metazoa</taxon>
        <taxon>Chordata</taxon>
        <taxon>Craniata</taxon>
        <taxon>Vertebrata</taxon>
        <taxon>Euteleostomi</taxon>
        <taxon>Archelosauria</taxon>
        <taxon>Archosauria</taxon>
        <taxon>Dinosauria</taxon>
        <taxon>Saurischia</taxon>
        <taxon>Theropoda</taxon>
        <taxon>Coelurosauria</taxon>
        <taxon>Aves</taxon>
        <taxon>Neognathae</taxon>
        <taxon>Neoaves</taxon>
        <taxon>Strisores</taxon>
        <taxon>Apodiformes</taxon>
        <taxon>Trochilidae</taxon>
        <taxon>Calypte</taxon>
    </lineage>
</organism>
<evidence type="ECO:0000256" key="9">
    <source>
        <dbReference type="ARBA" id="ARBA00023242"/>
    </source>
</evidence>
<feature type="domain" description="HMG box" evidence="12">
    <location>
        <begin position="93"/>
        <end position="161"/>
    </location>
</feature>
<dbReference type="GO" id="GO:0000122">
    <property type="term" value="P:negative regulation of transcription by RNA polymerase II"/>
    <property type="evidence" value="ECO:0007669"/>
    <property type="project" value="TreeGrafter"/>
</dbReference>
<dbReference type="GO" id="GO:0005634">
    <property type="term" value="C:nucleus"/>
    <property type="evidence" value="ECO:0007669"/>
    <property type="project" value="UniProtKB-SubCell"/>
</dbReference>
<evidence type="ECO:0000256" key="4">
    <source>
        <dbReference type="ARBA" id="ARBA00022843"/>
    </source>
</evidence>
<dbReference type="InterPro" id="IPR036910">
    <property type="entry name" value="HMG_box_dom_sf"/>
</dbReference>
<evidence type="ECO:0000256" key="5">
    <source>
        <dbReference type="ARBA" id="ARBA00023015"/>
    </source>
</evidence>
<evidence type="ECO:0000256" key="8">
    <source>
        <dbReference type="ARBA" id="ARBA00023163"/>
    </source>
</evidence>
<dbReference type="Gene3D" id="1.10.30.10">
    <property type="entry name" value="High mobility group box domain"/>
    <property type="match status" value="1"/>
</dbReference>
<sequence>EQDKCISDAPSPTMSDDSSGSPCPSGSGSDTENTRPQENTFPKGDPDLKKENDEDKFPVCIREAVSQVLKGYDWTLVPMPVRVNGSSKNKPHVKRPMNAFMVWAQAARRKLADQYPHLHNAELSKTLGKLWRLLNESEKRPFVEEAERLRVQHKKDHPDYKYQPRRRKSVKNGQSEQEEGSEQTHISPNAIFKALQADSPQSSSSISEVHSPGEHSGRYLGGVMGGGVKSWLPQKNDSVPHSAGFGRIPHSFVGGIRRETQKLRERGTAALGEGQSCPVRDSVCQSLVCPCSCFYTLCPRETTHIKTEQLSPSHYSEQQQHSPQQLNYSSFNLQHYGSSYPTITRSQYDYTDHQNSSSYYSHAAGQSSSLYSTFTYMNPTQRPMYTPIADTSGVPSIPQTHSPQHWEQPVYTQLTRP</sequence>
<keyword evidence="7" id="KW-0010">Activator</keyword>
<feature type="region of interest" description="Disordered" evidence="11">
    <location>
        <begin position="396"/>
        <end position="417"/>
    </location>
</feature>
<dbReference type="GO" id="GO:0002009">
    <property type="term" value="P:morphogenesis of an epithelium"/>
    <property type="evidence" value="ECO:0007669"/>
    <property type="project" value="TreeGrafter"/>
</dbReference>
<feature type="compositionally biased region" description="Basic and acidic residues" evidence="11">
    <location>
        <begin position="147"/>
        <end position="162"/>
    </location>
</feature>
<dbReference type="GO" id="GO:0000981">
    <property type="term" value="F:DNA-binding transcription factor activity, RNA polymerase II-specific"/>
    <property type="evidence" value="ECO:0007669"/>
    <property type="project" value="TreeGrafter"/>
</dbReference>
<dbReference type="GO" id="GO:0032332">
    <property type="term" value="P:positive regulation of chondrocyte differentiation"/>
    <property type="evidence" value="ECO:0007669"/>
    <property type="project" value="TreeGrafter"/>
</dbReference>
<keyword evidence="14" id="KW-1185">Reference proteome</keyword>
<feature type="compositionally biased region" description="Basic and acidic residues" evidence="11">
    <location>
        <begin position="44"/>
        <end position="54"/>
    </location>
</feature>
<feature type="compositionally biased region" description="Low complexity" evidence="11">
    <location>
        <begin position="15"/>
        <end position="30"/>
    </location>
</feature>
<feature type="region of interest" description="Disordered" evidence="11">
    <location>
        <begin position="147"/>
        <end position="222"/>
    </location>
</feature>
<proteinExistence type="predicted"/>
<dbReference type="AlphaFoldDB" id="A0A091HYX8"/>
<keyword evidence="3" id="KW-0221">Differentiation</keyword>
<name>A0A091HYX8_CALAN</name>
<keyword evidence="5" id="KW-0805">Transcription regulation</keyword>
<feature type="non-terminal residue" evidence="13">
    <location>
        <position position="417"/>
    </location>
</feature>
<keyword evidence="8" id="KW-0804">Transcription</keyword>
<evidence type="ECO:0000256" key="10">
    <source>
        <dbReference type="PROSITE-ProRule" id="PRU00267"/>
    </source>
</evidence>
<keyword evidence="9 10" id="KW-0539">Nucleus</keyword>
<dbReference type="PANTHER" id="PTHR45803">
    <property type="entry name" value="SOX100B"/>
    <property type="match status" value="1"/>
</dbReference>
<dbReference type="GO" id="GO:0048709">
    <property type="term" value="P:oligodendrocyte differentiation"/>
    <property type="evidence" value="ECO:0007669"/>
    <property type="project" value="TreeGrafter"/>
</dbReference>
<feature type="compositionally biased region" description="Low complexity" evidence="11">
    <location>
        <begin position="199"/>
        <end position="210"/>
    </location>
</feature>
<feature type="non-terminal residue" evidence="13">
    <location>
        <position position="1"/>
    </location>
</feature>
<dbReference type="Pfam" id="PF12444">
    <property type="entry name" value="Sox_N"/>
    <property type="match status" value="1"/>
</dbReference>